<proteinExistence type="inferred from homology"/>
<dbReference type="AlphaFoldDB" id="A0A7I9VGI6"/>
<organism evidence="3 4">
    <name type="scientific">Anaeromyxobacter diazotrophicus</name>
    <dbReference type="NCBI Taxonomy" id="2590199"/>
    <lineage>
        <taxon>Bacteria</taxon>
        <taxon>Pseudomonadati</taxon>
        <taxon>Myxococcota</taxon>
        <taxon>Myxococcia</taxon>
        <taxon>Myxococcales</taxon>
        <taxon>Cystobacterineae</taxon>
        <taxon>Anaeromyxobacteraceae</taxon>
        <taxon>Anaeromyxobacter</taxon>
    </lineage>
</organism>
<dbReference type="RefSeq" id="WP_176062298.1">
    <property type="nucleotide sequence ID" value="NZ_BJTG01000001.1"/>
</dbReference>
<feature type="compositionally biased region" description="Basic and acidic residues" evidence="2">
    <location>
        <begin position="141"/>
        <end position="153"/>
    </location>
</feature>
<dbReference type="PANTHER" id="PTHR35024:SF4">
    <property type="entry name" value="POLYMER-FORMING CYTOSKELETAL PROTEIN"/>
    <property type="match status" value="1"/>
</dbReference>
<protein>
    <recommendedName>
        <fullName evidence="5">Polymer-forming cytoskeletal protein</fullName>
    </recommendedName>
</protein>
<dbReference type="Pfam" id="PF04519">
    <property type="entry name" value="Bactofilin"/>
    <property type="match status" value="1"/>
</dbReference>
<dbReference type="InterPro" id="IPR007607">
    <property type="entry name" value="BacA/B"/>
</dbReference>
<accession>A0A7I9VGI6</accession>
<keyword evidence="4" id="KW-1185">Reference proteome</keyword>
<evidence type="ECO:0000313" key="3">
    <source>
        <dbReference type="EMBL" id="GEJ55503.1"/>
    </source>
</evidence>
<dbReference type="PANTHER" id="PTHR35024">
    <property type="entry name" value="HYPOTHETICAL CYTOSOLIC PROTEIN"/>
    <property type="match status" value="1"/>
</dbReference>
<feature type="compositionally biased region" description="Low complexity" evidence="2">
    <location>
        <begin position="117"/>
        <end position="129"/>
    </location>
</feature>
<comment type="caution">
    <text evidence="3">The sequence shown here is derived from an EMBL/GenBank/DDBJ whole genome shotgun (WGS) entry which is preliminary data.</text>
</comment>
<dbReference type="EMBL" id="BJTG01000001">
    <property type="protein sequence ID" value="GEJ55503.1"/>
    <property type="molecule type" value="Genomic_DNA"/>
</dbReference>
<evidence type="ECO:0000256" key="1">
    <source>
        <dbReference type="ARBA" id="ARBA00044755"/>
    </source>
</evidence>
<gene>
    <name evidence="3" type="ORF">AMYX_02440</name>
</gene>
<feature type="region of interest" description="Disordered" evidence="2">
    <location>
        <begin position="112"/>
        <end position="175"/>
    </location>
</feature>
<sequence length="190" mass="19940">MAISDGSTIIGESIVINGNLNGDEDLTVRGRVEGTITLTRHLLVEASGVVKAEVQVKSCVVSGALVGNLTATESIEITKEGRMVGDIAAPRVVIHDGAGFRGRIDTGEVDVEEAAERPGLARAASRPALRSPPPRHAIAPRPERVERQERSEEGEGASLAERAAAAVKPPAPPVPVAMGAVKRKVIVRRK</sequence>
<evidence type="ECO:0000256" key="2">
    <source>
        <dbReference type="SAM" id="MobiDB-lite"/>
    </source>
</evidence>
<reference evidence="4" key="1">
    <citation type="journal article" date="2020" name="Appl. Environ. Microbiol.">
        <title>Diazotrophic Anaeromyxobacter Isolates from Soils.</title>
        <authorList>
            <person name="Masuda Y."/>
            <person name="Yamanaka H."/>
            <person name="Xu Z.X."/>
            <person name="Shiratori Y."/>
            <person name="Aono T."/>
            <person name="Amachi S."/>
            <person name="Senoo K."/>
            <person name="Itoh H."/>
        </authorList>
    </citation>
    <scope>NUCLEOTIDE SEQUENCE [LARGE SCALE GENOMIC DNA]</scope>
    <source>
        <strain evidence="4">R267</strain>
    </source>
</reference>
<comment type="similarity">
    <text evidence="1">Belongs to the bactofilin family.</text>
</comment>
<evidence type="ECO:0000313" key="4">
    <source>
        <dbReference type="Proteomes" id="UP000503640"/>
    </source>
</evidence>
<evidence type="ECO:0008006" key="5">
    <source>
        <dbReference type="Google" id="ProtNLM"/>
    </source>
</evidence>
<feature type="compositionally biased region" description="Low complexity" evidence="2">
    <location>
        <begin position="156"/>
        <end position="168"/>
    </location>
</feature>
<dbReference type="Proteomes" id="UP000503640">
    <property type="component" value="Unassembled WGS sequence"/>
</dbReference>
<name>A0A7I9VGI6_9BACT</name>